<keyword evidence="2" id="KW-0597">Phosphoprotein</keyword>
<organism evidence="8 9">
    <name type="scientific">Ranitomeya imitator</name>
    <name type="common">mimic poison frog</name>
    <dbReference type="NCBI Taxonomy" id="111125"/>
    <lineage>
        <taxon>Eukaryota</taxon>
        <taxon>Metazoa</taxon>
        <taxon>Chordata</taxon>
        <taxon>Craniata</taxon>
        <taxon>Vertebrata</taxon>
        <taxon>Euteleostomi</taxon>
        <taxon>Amphibia</taxon>
        <taxon>Batrachia</taxon>
        <taxon>Anura</taxon>
        <taxon>Neobatrachia</taxon>
        <taxon>Hyloidea</taxon>
        <taxon>Dendrobatidae</taxon>
        <taxon>Dendrobatinae</taxon>
        <taxon>Ranitomeya</taxon>
    </lineage>
</organism>
<evidence type="ECO:0000313" key="9">
    <source>
        <dbReference type="Proteomes" id="UP001176940"/>
    </source>
</evidence>
<feature type="compositionally biased region" description="Polar residues" evidence="7">
    <location>
        <begin position="62"/>
        <end position="83"/>
    </location>
</feature>
<evidence type="ECO:0000256" key="3">
    <source>
        <dbReference type="ARBA" id="ARBA00022737"/>
    </source>
</evidence>
<dbReference type="SMART" id="SM00150">
    <property type="entry name" value="SPEC"/>
    <property type="match status" value="5"/>
</dbReference>
<keyword evidence="6" id="KW-0175">Coiled coil</keyword>
<feature type="region of interest" description="Disordered" evidence="7">
    <location>
        <begin position="38"/>
        <end position="83"/>
    </location>
</feature>
<feature type="coiled-coil region" evidence="6">
    <location>
        <begin position="312"/>
        <end position="339"/>
    </location>
</feature>
<dbReference type="PANTHER" id="PTHR14514:SF4">
    <property type="entry name" value="NESPRIN-2"/>
    <property type="match status" value="1"/>
</dbReference>
<proteinExistence type="predicted"/>
<evidence type="ECO:0000256" key="7">
    <source>
        <dbReference type="SAM" id="MobiDB-lite"/>
    </source>
</evidence>
<dbReference type="EMBL" id="CAUEEQ010002725">
    <property type="protein sequence ID" value="CAJ0923479.1"/>
    <property type="molecule type" value="Genomic_DNA"/>
</dbReference>
<keyword evidence="3" id="KW-0677">Repeat</keyword>
<evidence type="ECO:0000256" key="5">
    <source>
        <dbReference type="ARBA" id="ARBA00023242"/>
    </source>
</evidence>
<keyword evidence="9" id="KW-1185">Reference proteome</keyword>
<accession>A0ABN9KW67</accession>
<evidence type="ECO:0000256" key="4">
    <source>
        <dbReference type="ARBA" id="ARBA00023136"/>
    </source>
</evidence>
<evidence type="ECO:0008006" key="10">
    <source>
        <dbReference type="Google" id="ProtNLM"/>
    </source>
</evidence>
<dbReference type="PANTHER" id="PTHR14514">
    <property type="entry name" value="PKA ANCHORING PROTEIN"/>
    <property type="match status" value="1"/>
</dbReference>
<comment type="caution">
    <text evidence="8">The sequence shown here is derived from an EMBL/GenBank/DDBJ whole genome shotgun (WGS) entry which is preliminary data.</text>
</comment>
<reference evidence="8" key="1">
    <citation type="submission" date="2023-07" db="EMBL/GenBank/DDBJ databases">
        <authorList>
            <person name="Stuckert A."/>
        </authorList>
    </citation>
    <scope>NUCLEOTIDE SEQUENCE</scope>
</reference>
<evidence type="ECO:0000256" key="1">
    <source>
        <dbReference type="ARBA" id="ARBA00004126"/>
    </source>
</evidence>
<gene>
    <name evidence="8" type="ORF">RIMI_LOCUS2016113</name>
</gene>
<dbReference type="InterPro" id="IPR002017">
    <property type="entry name" value="Spectrin_repeat"/>
</dbReference>
<protein>
    <recommendedName>
        <fullName evidence="10">Nesprin-1</fullName>
    </recommendedName>
</protein>
<sequence>MITQRMIKLLVRRIINGVKEEKLLHPLPAKTAESAEKTLVVSTGSTSKKHPFEISVPHQEASIPSQPRSSSGDGPSTPIKSRSKTSLSMIEDITWSKWVYLQKELSYRMKATSSRHATKADAAKDVKIGYISRIPVSSVKSPLIEESKHFLSRLKAYNEEASCSLTPEGARHLHGALFVWMCSVSQWLQNIEEMLDLDVLTREEAAAELIFYEKLTEDLHALSEEMGYNTSTLLSPITHEGAHTSILSQCYSDLRDWLIQVHSTAKIRSKCMQGELDKHNDYQNDIRQLYDVIVKKKTDLIQRLGTRGVSEAAGLIQEAAAYENELLSFESQVLCLNERGEKLSIPTCSNQDVHKLQDVLDDTWHILRANQDKCSSAVINQSQVDALLCALSELLSLGKEKIAKSQEYRCRSIESLKAHVEHHRKFFNHLESQVVLLHTFSSQKTNPDHNKELIEIVAQDAAILRHQSDDHCINMMVIMKNWKDFDSRYNCLSKKYEALETMIPTSSLVEESVERVTERLKQYQKIQKHIDENESGLSQTLVAGKKVQSTVACPELEGQINKMEQQWSQLSKKVNHELHRLESLISHLSSYNKDSSELSSWLESARQKLSSSRMQSLDASQKLDTVKNNLGNFFEFTNDIDQKSSLKTSVVNAGNQLLRLKESDTSVLKLSLTKFEESWTDLIGALPATQDKMQQQLVEKLPSLDAIRELMDWMTEDNEIRQLNSIEDIPTTAADIRSRLQRYKGLRREMSHKQCIVDYVNQSLLQLSVGDVESRRYERIELAELLGSLNLQWNQMLGNINAKIQHLEPALENISDQESRRQTVSNWFDAQQKRMEKLQRPLSITAAESVLAECMVLEEQLKAKSDGIEELDSNKMAAGGQNVSNEGVLTTEDLFRKRDQVARQVIELKTSILSVLEHWKNYDENFVQMERMTIKLQYVLDQISAPSSSMDSMDRRLKRLQAIQEETELHEEKWSQLRASLDSLKTLCGLSATDILEQEHRDVQGRWAALGEELTEHLQAARSLLQVWTDYTGSCLELAPHIDQEEEKCEQLLYAKLSEDRASDTLEQRIQDVKMLEQNLQRLRAQNLQVLELSDKVLRQNPAAMDVIQSERQNTSHRIAHLERRASSKAAELKSIENEVQSFKSDLDKLQSRIKTSADEVSFTYNTDKEERAEVIKKHLLELSELTSDVERLNEEMATLPLGDRTQMSLQNLNRMWAKTIATALEDCRQHRMVELEKNNFIQNYETWILCLEKMEDNLTVGIAGTFEGLRKQQDIFERLQAEITINEHILPTFVNKALSVLELEDEQNRNEFILKLTSLKEKWQSVIRLVQRKKKEICALLKQWWQFRVSKQSLEQHLHGVQEAVSSVRRQKCHSLINTQKN</sequence>
<keyword evidence="5" id="KW-0539">Nucleus</keyword>
<feature type="coiled-coil region" evidence="6">
    <location>
        <begin position="1066"/>
        <end position="1196"/>
    </location>
</feature>
<dbReference type="Gene3D" id="1.20.58.60">
    <property type="match status" value="5"/>
</dbReference>
<dbReference type="InterPro" id="IPR018159">
    <property type="entry name" value="Spectrin/alpha-actinin"/>
</dbReference>
<evidence type="ECO:0000313" key="8">
    <source>
        <dbReference type="EMBL" id="CAJ0923479.1"/>
    </source>
</evidence>
<keyword evidence="4" id="KW-0472">Membrane</keyword>
<dbReference type="Pfam" id="PF00435">
    <property type="entry name" value="Spectrin"/>
    <property type="match status" value="1"/>
</dbReference>
<dbReference type="Proteomes" id="UP001176940">
    <property type="component" value="Unassembled WGS sequence"/>
</dbReference>
<evidence type="ECO:0000256" key="2">
    <source>
        <dbReference type="ARBA" id="ARBA00022553"/>
    </source>
</evidence>
<name>A0ABN9KW67_9NEOB</name>
<dbReference type="SUPFAM" id="SSF46966">
    <property type="entry name" value="Spectrin repeat"/>
    <property type="match status" value="6"/>
</dbReference>
<evidence type="ECO:0000256" key="6">
    <source>
        <dbReference type="SAM" id="Coils"/>
    </source>
</evidence>
<comment type="subcellular location">
    <subcellularLocation>
        <location evidence="1">Nucleus membrane</location>
    </subcellularLocation>
</comment>